<dbReference type="KEGG" id="npi:G7071_11075"/>
<evidence type="ECO:0000256" key="7">
    <source>
        <dbReference type="ARBA" id="ARBA00022697"/>
    </source>
</evidence>
<dbReference type="InterPro" id="IPR006204">
    <property type="entry name" value="GHMP_kinase_N_dom"/>
</dbReference>
<dbReference type="Gene3D" id="3.30.230.10">
    <property type="match status" value="1"/>
</dbReference>
<dbReference type="GO" id="GO:0005737">
    <property type="term" value="C:cytoplasm"/>
    <property type="evidence" value="ECO:0007669"/>
    <property type="project" value="UniProtKB-SubCell"/>
</dbReference>
<keyword evidence="9 13" id="KW-0418">Kinase</keyword>
<evidence type="ECO:0000256" key="2">
    <source>
        <dbReference type="ARBA" id="ARBA00007370"/>
    </source>
</evidence>
<sequence>MATFVSGRVHVTVPATSANLGPGFDSLGLALSLRDSLEAQVTAAGLVVEVEGAGADDVPRDESHLVVRAMRAAFAEMEADPPGLRLRCHNVIPHSRGLGSSSAAIVAGLALARALVAGGQLLLDDDALFRLAAELEGHPDNVAPAFYGGFVISGQEGGQWYAVPAGVDPRVRAVVFVPPTPVATEVARGLLPDAVPHAEAAANSGRAALLVAALAGRPEHLFAATRDFLHQEQRTPAMPESLALMHALRAEGIAAVISGAGPTVLAFSGGNHLDLAGRVPAGWACHELDIEAAGVVLGPEDSR</sequence>
<evidence type="ECO:0000313" key="16">
    <source>
        <dbReference type="EMBL" id="QIK75904.1"/>
    </source>
</evidence>
<keyword evidence="10 13" id="KW-0067">ATP-binding</keyword>
<evidence type="ECO:0000259" key="14">
    <source>
        <dbReference type="Pfam" id="PF00288"/>
    </source>
</evidence>
<evidence type="ECO:0000256" key="3">
    <source>
        <dbReference type="ARBA" id="ARBA00012078"/>
    </source>
</evidence>
<dbReference type="GO" id="GO:0005524">
    <property type="term" value="F:ATP binding"/>
    <property type="evidence" value="ECO:0007669"/>
    <property type="project" value="UniProtKB-UniRule"/>
</dbReference>
<dbReference type="PIRSF" id="PIRSF000676">
    <property type="entry name" value="Homoser_kin"/>
    <property type="match status" value="1"/>
</dbReference>
<evidence type="ECO:0000256" key="10">
    <source>
        <dbReference type="ARBA" id="ARBA00022840"/>
    </source>
</evidence>
<evidence type="ECO:0000256" key="12">
    <source>
        <dbReference type="ARBA" id="ARBA00049954"/>
    </source>
</evidence>
<comment type="subcellular location">
    <subcellularLocation>
        <location evidence="13">Cytoplasm</location>
    </subcellularLocation>
</comment>
<dbReference type="InterPro" id="IPR013750">
    <property type="entry name" value="GHMP_kinase_C_dom"/>
</dbReference>
<accession>A0A6G7YG78</accession>
<dbReference type="InterPro" id="IPR000870">
    <property type="entry name" value="Homoserine_kinase"/>
</dbReference>
<dbReference type="PANTHER" id="PTHR20861">
    <property type="entry name" value="HOMOSERINE/4-DIPHOSPHOCYTIDYL-2-C-METHYL-D-ERYTHRITOL KINASE"/>
    <property type="match status" value="1"/>
</dbReference>
<dbReference type="HAMAP" id="MF_00384">
    <property type="entry name" value="Homoser_kinase"/>
    <property type="match status" value="1"/>
</dbReference>
<dbReference type="EMBL" id="CP049866">
    <property type="protein sequence ID" value="QIK75904.1"/>
    <property type="molecule type" value="Genomic_DNA"/>
</dbReference>
<evidence type="ECO:0000256" key="9">
    <source>
        <dbReference type="ARBA" id="ARBA00022777"/>
    </source>
</evidence>
<gene>
    <name evidence="13" type="primary">thrB</name>
    <name evidence="16" type="ORF">G7071_11075</name>
</gene>
<reference evidence="16 17" key="1">
    <citation type="submission" date="2020-03" db="EMBL/GenBank/DDBJ databases">
        <title>Nocardioides sp. nov., isolated from fish.</title>
        <authorList>
            <person name="Hyun D.-W."/>
            <person name="Bae J.-W."/>
        </authorList>
    </citation>
    <scope>NUCLEOTIDE SEQUENCE [LARGE SCALE GENOMIC DNA]</scope>
    <source>
        <strain evidence="16 17">HDW12A</strain>
    </source>
</reference>
<organism evidence="16 17">
    <name type="scientific">Nocardioides piscis</name>
    <dbReference type="NCBI Taxonomy" id="2714938"/>
    <lineage>
        <taxon>Bacteria</taxon>
        <taxon>Bacillati</taxon>
        <taxon>Actinomycetota</taxon>
        <taxon>Actinomycetes</taxon>
        <taxon>Propionibacteriales</taxon>
        <taxon>Nocardioidaceae</taxon>
        <taxon>Nocardioides</taxon>
    </lineage>
</organism>
<dbReference type="InterPro" id="IPR036554">
    <property type="entry name" value="GHMP_kinase_C_sf"/>
</dbReference>
<evidence type="ECO:0000256" key="8">
    <source>
        <dbReference type="ARBA" id="ARBA00022741"/>
    </source>
</evidence>
<keyword evidence="17" id="KW-1185">Reference proteome</keyword>
<comment type="similarity">
    <text evidence="2 13">Belongs to the GHMP kinase family. Homoserine kinase subfamily.</text>
</comment>
<comment type="catalytic activity">
    <reaction evidence="11 13">
        <text>L-homoserine + ATP = O-phospho-L-homoserine + ADP + H(+)</text>
        <dbReference type="Rhea" id="RHEA:13985"/>
        <dbReference type="ChEBI" id="CHEBI:15378"/>
        <dbReference type="ChEBI" id="CHEBI:30616"/>
        <dbReference type="ChEBI" id="CHEBI:57476"/>
        <dbReference type="ChEBI" id="CHEBI:57590"/>
        <dbReference type="ChEBI" id="CHEBI:456216"/>
        <dbReference type="EC" id="2.7.1.39"/>
    </reaction>
</comment>
<keyword evidence="13" id="KW-0963">Cytoplasm</keyword>
<dbReference type="InterPro" id="IPR020568">
    <property type="entry name" value="Ribosomal_Su5_D2-typ_SF"/>
</dbReference>
<dbReference type="InterPro" id="IPR006203">
    <property type="entry name" value="GHMP_knse_ATP-bd_CS"/>
</dbReference>
<evidence type="ECO:0000256" key="5">
    <source>
        <dbReference type="ARBA" id="ARBA00022605"/>
    </source>
</evidence>
<comment type="function">
    <text evidence="12 13">Catalyzes the ATP-dependent phosphorylation of L-homoserine to L-homoserine phosphate.</text>
</comment>
<proteinExistence type="inferred from homology"/>
<dbReference type="Proteomes" id="UP000502035">
    <property type="component" value="Chromosome"/>
</dbReference>
<dbReference type="RefSeq" id="WP_166318563.1">
    <property type="nucleotide sequence ID" value="NZ_CP049866.1"/>
</dbReference>
<feature type="binding site" evidence="13">
    <location>
        <begin position="93"/>
        <end position="103"/>
    </location>
    <ligand>
        <name>ATP</name>
        <dbReference type="ChEBI" id="CHEBI:30616"/>
    </ligand>
</feature>
<dbReference type="AlphaFoldDB" id="A0A6G7YG78"/>
<dbReference type="SUPFAM" id="SSF55060">
    <property type="entry name" value="GHMP Kinase, C-terminal domain"/>
    <property type="match status" value="1"/>
</dbReference>
<evidence type="ECO:0000256" key="13">
    <source>
        <dbReference type="HAMAP-Rule" id="MF_00384"/>
    </source>
</evidence>
<keyword evidence="7 13" id="KW-0791">Threonine biosynthesis</keyword>
<keyword evidence="5 13" id="KW-0028">Amino-acid biosynthesis</keyword>
<evidence type="ECO:0000256" key="6">
    <source>
        <dbReference type="ARBA" id="ARBA00022679"/>
    </source>
</evidence>
<dbReference type="SUPFAM" id="SSF54211">
    <property type="entry name" value="Ribosomal protein S5 domain 2-like"/>
    <property type="match status" value="1"/>
</dbReference>
<keyword evidence="8 13" id="KW-0547">Nucleotide-binding</keyword>
<evidence type="ECO:0000256" key="11">
    <source>
        <dbReference type="ARBA" id="ARBA00049375"/>
    </source>
</evidence>
<dbReference type="GO" id="GO:0009088">
    <property type="term" value="P:threonine biosynthetic process"/>
    <property type="evidence" value="ECO:0007669"/>
    <property type="project" value="UniProtKB-UniRule"/>
</dbReference>
<dbReference type="InterPro" id="IPR014721">
    <property type="entry name" value="Ribsml_uS5_D2-typ_fold_subgr"/>
</dbReference>
<dbReference type="PANTHER" id="PTHR20861:SF1">
    <property type="entry name" value="HOMOSERINE KINASE"/>
    <property type="match status" value="1"/>
</dbReference>
<evidence type="ECO:0000256" key="1">
    <source>
        <dbReference type="ARBA" id="ARBA00005015"/>
    </source>
</evidence>
<feature type="domain" description="GHMP kinase N-terminal" evidence="14">
    <location>
        <begin position="65"/>
        <end position="149"/>
    </location>
</feature>
<dbReference type="NCBIfam" id="TIGR00191">
    <property type="entry name" value="thrB"/>
    <property type="match status" value="1"/>
</dbReference>
<evidence type="ECO:0000256" key="4">
    <source>
        <dbReference type="ARBA" id="ARBA00017858"/>
    </source>
</evidence>
<feature type="domain" description="GHMP kinase C-terminal" evidence="15">
    <location>
        <begin position="214"/>
        <end position="268"/>
    </location>
</feature>
<dbReference type="GO" id="GO:0004413">
    <property type="term" value="F:homoserine kinase activity"/>
    <property type="evidence" value="ECO:0007669"/>
    <property type="project" value="UniProtKB-UniRule"/>
</dbReference>
<name>A0A6G7YG78_9ACTN</name>
<comment type="pathway">
    <text evidence="1 13">Amino-acid biosynthesis; L-threonine biosynthesis; L-threonine from L-aspartate: step 4/5.</text>
</comment>
<dbReference type="Pfam" id="PF00288">
    <property type="entry name" value="GHMP_kinases_N"/>
    <property type="match status" value="1"/>
</dbReference>
<evidence type="ECO:0000313" key="17">
    <source>
        <dbReference type="Proteomes" id="UP000502035"/>
    </source>
</evidence>
<protein>
    <recommendedName>
        <fullName evidence="4 13">Homoserine kinase</fullName>
        <shortName evidence="13">HK</shortName>
        <shortName evidence="13">HSK</shortName>
        <ecNumber evidence="3 13">2.7.1.39</ecNumber>
    </recommendedName>
</protein>
<dbReference type="PRINTS" id="PR00958">
    <property type="entry name" value="HOMSERKINASE"/>
</dbReference>
<dbReference type="UniPathway" id="UPA00050">
    <property type="reaction ID" value="UER00064"/>
</dbReference>
<keyword evidence="6 13" id="KW-0808">Transferase</keyword>
<dbReference type="Gene3D" id="3.30.70.890">
    <property type="entry name" value="GHMP kinase, C-terminal domain"/>
    <property type="match status" value="1"/>
</dbReference>
<dbReference type="EC" id="2.7.1.39" evidence="3 13"/>
<dbReference type="PROSITE" id="PS00627">
    <property type="entry name" value="GHMP_KINASES_ATP"/>
    <property type="match status" value="1"/>
</dbReference>
<dbReference type="Pfam" id="PF08544">
    <property type="entry name" value="GHMP_kinases_C"/>
    <property type="match status" value="1"/>
</dbReference>
<evidence type="ECO:0000259" key="15">
    <source>
        <dbReference type="Pfam" id="PF08544"/>
    </source>
</evidence>